<dbReference type="PANTHER" id="PTHR43757">
    <property type="entry name" value="AMINOMETHYLTRANSFERASE"/>
    <property type="match status" value="1"/>
</dbReference>
<dbReference type="InterPro" id="IPR006222">
    <property type="entry name" value="GCVT_N"/>
</dbReference>
<dbReference type="Gene3D" id="4.10.1250.10">
    <property type="entry name" value="Aminomethyltransferase fragment"/>
    <property type="match status" value="1"/>
</dbReference>
<dbReference type="InterPro" id="IPR027266">
    <property type="entry name" value="TrmE/GcvT-like"/>
</dbReference>
<keyword evidence="4 10" id="KW-0808">Transferase</keyword>
<dbReference type="Gene3D" id="3.30.1360.120">
    <property type="entry name" value="Probable tRNA modification gtpase trme, domain 1"/>
    <property type="match status" value="1"/>
</dbReference>
<organism evidence="10 11">
    <name type="scientific">Roseococcus pinisoli</name>
    <dbReference type="NCBI Taxonomy" id="2835040"/>
    <lineage>
        <taxon>Bacteria</taxon>
        <taxon>Pseudomonadati</taxon>
        <taxon>Pseudomonadota</taxon>
        <taxon>Alphaproteobacteria</taxon>
        <taxon>Acetobacterales</taxon>
        <taxon>Roseomonadaceae</taxon>
        <taxon>Roseococcus</taxon>
    </lineage>
</organism>
<evidence type="ECO:0000313" key="10">
    <source>
        <dbReference type="EMBL" id="MBS7809577.1"/>
    </source>
</evidence>
<gene>
    <name evidence="10" type="primary">gcvT</name>
    <name evidence="10" type="ORF">KHU32_01420</name>
</gene>
<evidence type="ECO:0000313" key="11">
    <source>
        <dbReference type="Proteomes" id="UP000766336"/>
    </source>
</evidence>
<evidence type="ECO:0000256" key="3">
    <source>
        <dbReference type="ARBA" id="ARBA00022576"/>
    </source>
</evidence>
<feature type="domain" description="GCVT N-terminal" evidence="8">
    <location>
        <begin position="50"/>
        <end position="290"/>
    </location>
</feature>
<dbReference type="InterPro" id="IPR006223">
    <property type="entry name" value="GcvT"/>
</dbReference>
<comment type="similarity">
    <text evidence="1">Belongs to the GcvT family.</text>
</comment>
<dbReference type="Proteomes" id="UP000766336">
    <property type="component" value="Unassembled WGS sequence"/>
</dbReference>
<dbReference type="NCBIfam" id="NF001567">
    <property type="entry name" value="PRK00389.1"/>
    <property type="match status" value="1"/>
</dbReference>
<dbReference type="Gene3D" id="3.30.70.1400">
    <property type="entry name" value="Aminomethyltransferase beta-barrel domains"/>
    <property type="match status" value="1"/>
</dbReference>
<dbReference type="Pfam" id="PF08669">
    <property type="entry name" value="GCV_T_C"/>
    <property type="match status" value="1"/>
</dbReference>
<keyword evidence="3" id="KW-0032">Aminotransferase</keyword>
<proteinExistence type="inferred from homology"/>
<dbReference type="SUPFAM" id="SSF103025">
    <property type="entry name" value="Folate-binding domain"/>
    <property type="match status" value="1"/>
</dbReference>
<protein>
    <recommendedName>
        <fullName evidence="2">aminomethyltransferase</fullName>
        <ecNumber evidence="2">2.1.2.10</ecNumber>
    </recommendedName>
    <alternativeName>
        <fullName evidence="5">Glycine cleavage system T protein</fullName>
    </alternativeName>
</protein>
<dbReference type="EC" id="2.1.2.10" evidence="2"/>
<keyword evidence="11" id="KW-1185">Reference proteome</keyword>
<reference evidence="10 11" key="1">
    <citation type="submission" date="2021-05" db="EMBL/GenBank/DDBJ databases">
        <title>Roseococcus sp. XZZS9, whole genome shotgun sequencing project.</title>
        <authorList>
            <person name="Zhao G."/>
            <person name="Shen L."/>
        </authorList>
    </citation>
    <scope>NUCLEOTIDE SEQUENCE [LARGE SCALE GENOMIC DNA]</scope>
    <source>
        <strain evidence="10 11">XZZS9</strain>
    </source>
</reference>
<evidence type="ECO:0000256" key="1">
    <source>
        <dbReference type="ARBA" id="ARBA00008609"/>
    </source>
</evidence>
<evidence type="ECO:0000259" key="8">
    <source>
        <dbReference type="Pfam" id="PF01571"/>
    </source>
</evidence>
<dbReference type="InterPro" id="IPR028896">
    <property type="entry name" value="GcvT/YgfZ/DmdA"/>
</dbReference>
<feature type="domain" description="Aminomethyltransferase C-terminal" evidence="9">
    <location>
        <begin position="316"/>
        <end position="390"/>
    </location>
</feature>
<dbReference type="EMBL" id="JAHCDA010000001">
    <property type="protein sequence ID" value="MBS7809577.1"/>
    <property type="molecule type" value="Genomic_DNA"/>
</dbReference>
<dbReference type="Gene3D" id="2.40.30.110">
    <property type="entry name" value="Aminomethyltransferase beta-barrel domains"/>
    <property type="match status" value="1"/>
</dbReference>
<name>A0ABS5Q7E6_9PROT</name>
<sequence>MAGRVNGPRSTSTESLRLRGQRGVTNSTPREAAGGCVTDSEVLLETPLASLHRELGGRMVPFAGYSMPVQYPAGIMAEHLHCRAQASLFDVSHMGQAELVGEGAAAALEKLTPADVQALKPGRQRYGLLLNEAGGIVDDFMFANLGDRLFLVVNASRKHIDLPLIESVLPAGVTLRPLPDRALIALQGPAVAALVPTTLTFMGIAEIEIAGIKVLASRSGYSGEDGLEISVPADQAEALARALLAMPGVLPAGLGARDSLRLEAGLCLYGNDLDETTSPIEAALTWSIGKRRRTEWNFRGADVVRDHLDNGVKRLRVGIRPEGRQPARGHTVIQKDGAVIGEVTSGGFGPTIGAPVAMGYVARDAAADGTAIDLIVRDKPLPARIAPMPFQPHRYAR</sequence>
<evidence type="ECO:0000256" key="5">
    <source>
        <dbReference type="ARBA" id="ARBA00031395"/>
    </source>
</evidence>
<dbReference type="SUPFAM" id="SSF101790">
    <property type="entry name" value="Aminomethyltransferase beta-barrel domain"/>
    <property type="match status" value="1"/>
</dbReference>
<dbReference type="NCBIfam" id="TIGR00528">
    <property type="entry name" value="gcvT"/>
    <property type="match status" value="1"/>
</dbReference>
<dbReference type="Pfam" id="PF01571">
    <property type="entry name" value="GCV_T"/>
    <property type="match status" value="1"/>
</dbReference>
<dbReference type="PANTHER" id="PTHR43757:SF2">
    <property type="entry name" value="AMINOMETHYLTRANSFERASE, MITOCHONDRIAL"/>
    <property type="match status" value="1"/>
</dbReference>
<dbReference type="PIRSF" id="PIRSF006487">
    <property type="entry name" value="GcvT"/>
    <property type="match status" value="1"/>
</dbReference>
<dbReference type="NCBIfam" id="NF010093">
    <property type="entry name" value="PRK13579.1"/>
    <property type="match status" value="1"/>
</dbReference>
<dbReference type="GO" id="GO:0004047">
    <property type="term" value="F:aminomethyltransferase activity"/>
    <property type="evidence" value="ECO:0007669"/>
    <property type="project" value="UniProtKB-EC"/>
</dbReference>
<evidence type="ECO:0000256" key="7">
    <source>
        <dbReference type="SAM" id="MobiDB-lite"/>
    </source>
</evidence>
<dbReference type="InterPro" id="IPR013977">
    <property type="entry name" value="GcvT_C"/>
</dbReference>
<evidence type="ECO:0000256" key="6">
    <source>
        <dbReference type="ARBA" id="ARBA00047665"/>
    </source>
</evidence>
<dbReference type="InterPro" id="IPR029043">
    <property type="entry name" value="GcvT/YgfZ_C"/>
</dbReference>
<comment type="caution">
    <text evidence="10">The sequence shown here is derived from an EMBL/GenBank/DDBJ whole genome shotgun (WGS) entry which is preliminary data.</text>
</comment>
<feature type="region of interest" description="Disordered" evidence="7">
    <location>
        <begin position="1"/>
        <end position="34"/>
    </location>
</feature>
<evidence type="ECO:0000256" key="4">
    <source>
        <dbReference type="ARBA" id="ARBA00022679"/>
    </source>
</evidence>
<comment type="catalytic activity">
    <reaction evidence="6">
        <text>N(6)-[(R)-S(8)-aminomethyldihydrolipoyl]-L-lysyl-[protein] + (6S)-5,6,7,8-tetrahydrofolate = N(6)-[(R)-dihydrolipoyl]-L-lysyl-[protein] + (6R)-5,10-methylene-5,6,7,8-tetrahydrofolate + NH4(+)</text>
        <dbReference type="Rhea" id="RHEA:16945"/>
        <dbReference type="Rhea" id="RHEA-COMP:10475"/>
        <dbReference type="Rhea" id="RHEA-COMP:10492"/>
        <dbReference type="ChEBI" id="CHEBI:15636"/>
        <dbReference type="ChEBI" id="CHEBI:28938"/>
        <dbReference type="ChEBI" id="CHEBI:57453"/>
        <dbReference type="ChEBI" id="CHEBI:83100"/>
        <dbReference type="ChEBI" id="CHEBI:83143"/>
        <dbReference type="EC" id="2.1.2.10"/>
    </reaction>
</comment>
<evidence type="ECO:0000256" key="2">
    <source>
        <dbReference type="ARBA" id="ARBA00012616"/>
    </source>
</evidence>
<evidence type="ECO:0000259" key="9">
    <source>
        <dbReference type="Pfam" id="PF08669"/>
    </source>
</evidence>
<accession>A0ABS5Q7E6</accession>